<dbReference type="PANTHER" id="PTHR33050">
    <property type="entry name" value="REVERSE TRANSCRIPTASE DOMAIN-CONTAINING PROTEIN"/>
    <property type="match status" value="1"/>
</dbReference>
<protein>
    <recommendedName>
        <fullName evidence="3">Reverse transcriptase domain-containing protein</fullName>
    </recommendedName>
</protein>
<dbReference type="CDD" id="cd09275">
    <property type="entry name" value="RNase_HI_RT_DIRS1"/>
    <property type="match status" value="1"/>
</dbReference>
<organism evidence="4 5">
    <name type="scientific">Cymbomonas tetramitiformis</name>
    <dbReference type="NCBI Taxonomy" id="36881"/>
    <lineage>
        <taxon>Eukaryota</taxon>
        <taxon>Viridiplantae</taxon>
        <taxon>Chlorophyta</taxon>
        <taxon>Pyramimonadophyceae</taxon>
        <taxon>Pyramimonadales</taxon>
        <taxon>Pyramimonadaceae</taxon>
        <taxon>Cymbomonas</taxon>
    </lineage>
</organism>
<dbReference type="PROSITE" id="PS50878">
    <property type="entry name" value="RT_POL"/>
    <property type="match status" value="1"/>
</dbReference>
<evidence type="ECO:0000259" key="3">
    <source>
        <dbReference type="PROSITE" id="PS50878"/>
    </source>
</evidence>
<keyword evidence="5" id="KW-1185">Reference proteome</keyword>
<dbReference type="AlphaFoldDB" id="A0AAE0EMX3"/>
<gene>
    <name evidence="4" type="ORF">CYMTET_55355</name>
</gene>
<dbReference type="SUPFAM" id="SSF56672">
    <property type="entry name" value="DNA/RNA polymerases"/>
    <property type="match status" value="1"/>
</dbReference>
<proteinExistence type="predicted"/>
<keyword evidence="1" id="KW-0238">DNA-binding</keyword>
<feature type="domain" description="Reverse transcriptase" evidence="3">
    <location>
        <begin position="1"/>
        <end position="52"/>
    </location>
</feature>
<dbReference type="Gene3D" id="1.10.150.130">
    <property type="match status" value="1"/>
</dbReference>
<evidence type="ECO:0000256" key="1">
    <source>
        <dbReference type="ARBA" id="ARBA00023125"/>
    </source>
</evidence>
<comment type="caution">
    <text evidence="4">The sequence shown here is derived from an EMBL/GenBank/DDBJ whole genome shotgun (WGS) entry which is preliminary data.</text>
</comment>
<feature type="region of interest" description="Disordered" evidence="2">
    <location>
        <begin position="231"/>
        <end position="251"/>
    </location>
</feature>
<dbReference type="InterPro" id="IPR000477">
    <property type="entry name" value="RT_dom"/>
</dbReference>
<reference evidence="4 5" key="1">
    <citation type="journal article" date="2015" name="Genome Biol. Evol.">
        <title>Comparative Genomics of a Bacterivorous Green Alga Reveals Evolutionary Causalities and Consequences of Phago-Mixotrophic Mode of Nutrition.</title>
        <authorList>
            <person name="Burns J.A."/>
            <person name="Paasch A."/>
            <person name="Narechania A."/>
            <person name="Kim E."/>
        </authorList>
    </citation>
    <scope>NUCLEOTIDE SEQUENCE [LARGE SCALE GENOMIC DNA]</scope>
    <source>
        <strain evidence="4 5">PLY_AMNH</strain>
    </source>
</reference>
<dbReference type="InterPro" id="IPR010998">
    <property type="entry name" value="Integrase_recombinase_N"/>
</dbReference>
<evidence type="ECO:0000313" key="5">
    <source>
        <dbReference type="Proteomes" id="UP001190700"/>
    </source>
</evidence>
<dbReference type="GO" id="GO:0003677">
    <property type="term" value="F:DNA binding"/>
    <property type="evidence" value="ECO:0007669"/>
    <property type="project" value="UniProtKB-KW"/>
</dbReference>
<accession>A0AAE0EMX3</accession>
<feature type="compositionally biased region" description="Polar residues" evidence="2">
    <location>
        <begin position="235"/>
        <end position="251"/>
    </location>
</feature>
<dbReference type="PANTHER" id="PTHR33050:SF7">
    <property type="entry name" value="RIBONUCLEASE H"/>
    <property type="match status" value="1"/>
</dbReference>
<dbReference type="CDD" id="cd20404">
    <property type="entry name" value="Tudor_Agenet_AtEML-like"/>
    <property type="match status" value="1"/>
</dbReference>
<evidence type="ECO:0000313" key="4">
    <source>
        <dbReference type="EMBL" id="KAK3234413.1"/>
    </source>
</evidence>
<evidence type="ECO:0000256" key="2">
    <source>
        <dbReference type="SAM" id="MobiDB-lite"/>
    </source>
</evidence>
<dbReference type="InterPro" id="IPR052055">
    <property type="entry name" value="Hepadnavirus_pol/RT"/>
</dbReference>
<dbReference type="EMBL" id="LGRX02035499">
    <property type="protein sequence ID" value="KAK3234413.1"/>
    <property type="molecule type" value="Genomic_DNA"/>
</dbReference>
<dbReference type="Gene3D" id="2.30.30.140">
    <property type="match status" value="1"/>
</dbReference>
<dbReference type="InterPro" id="IPR043502">
    <property type="entry name" value="DNA/RNA_pol_sf"/>
</dbReference>
<name>A0AAE0EMX3_9CHLO</name>
<dbReference type="Proteomes" id="UP001190700">
    <property type="component" value="Unassembled WGS sequence"/>
</dbReference>
<sequence>MDDFLILASTEEEAFVQRERVRRVLARLGLSRNEKKGQWEPGKLSEHLGLEVDLRDGLFRVTEARVNKFHVQAKSIICDASREKRWLAARRLAAFNGLCQSVYLAVEWSEDLEESDESEAPHGQFFEGVGRCLEPRQGSEKLRHLHITHLELEVVFKTVQSFMRELEGKVVRLYCDNQAVVAMLSHFTSRNPELMRRMRKLWLLLDLHDIELQARIAAAGNVEVERDHVPHPAKTVNSDGSVELQQPMSSTTEAVPAGTRLKIYWKLDDACYPGVVLLYDNDGFANIVYDDGDKEVVDLAEEIFSVIGDVETTIGEKTFFGEKSSLLTDEVGTSDPPTVTKENKIKKASFLEQAFCLWWRTELGTSEHSELAMQMQEAALQPSTKSNYEPKPYLSAINNYHEDLGYEAPAKGRSVTRAEKGMTVLQTNQGVISDDVLTERTYLPAQHVWAAQKAATALTPRTSEELRHLRAYVYTVVAYVTFGRLDTGVAMQRGYISSTEDVLSVVLLKEKGRRHHQCVKFDIRLVVEWVPSEENQFADALSRKEIRLFFELHKEWKAESLWRKDRDALKIFAEVFEKLDRRQNGTSACFVIPVRPTADFYKFIVARPSVFIPVERFEAETDLFSAPDYQERRELEDRVAYFELNAVDRDTRSSDDTGGKQHCRFAVWADVCPVFPASEHTMELWSTFLARTVKYSTIKAYLAALRDLHLELGYTMPGFEELKRLRRTNQEVEGQSQVKANITAKKQACFAQSGVMLRGGVKFLGKDQIEVAAGFSKTNQFAEREHKVLFQTVRYPTFCAVTLTRKVLALNKLPGGPKAPVLSYRKADVDEYHEMTQEQRLAIPKLVADSMEAAVDAFC</sequence>